<protein>
    <submittedName>
        <fullName evidence="1">Uncharacterized protein</fullName>
    </submittedName>
</protein>
<accession>A0A8S5Q511</accession>
<dbReference type="EMBL" id="BK015572">
    <property type="protein sequence ID" value="DAE13921.1"/>
    <property type="molecule type" value="Genomic_DNA"/>
</dbReference>
<name>A0A8S5Q511_9CAUD</name>
<evidence type="ECO:0000313" key="1">
    <source>
        <dbReference type="EMBL" id="DAE13921.1"/>
    </source>
</evidence>
<proteinExistence type="predicted"/>
<reference evidence="1" key="1">
    <citation type="journal article" date="2021" name="Proc. Natl. Acad. Sci. U.S.A.">
        <title>A Catalog of Tens of Thousands of Viruses from Human Metagenomes Reveals Hidden Associations with Chronic Diseases.</title>
        <authorList>
            <person name="Tisza M.J."/>
            <person name="Buck C.B."/>
        </authorList>
    </citation>
    <scope>NUCLEOTIDE SEQUENCE</scope>
    <source>
        <strain evidence="1">Cty1O100</strain>
    </source>
</reference>
<organism evidence="1">
    <name type="scientific">Siphoviridae sp. cty1O100</name>
    <dbReference type="NCBI Taxonomy" id="2825743"/>
    <lineage>
        <taxon>Viruses</taxon>
        <taxon>Duplodnaviria</taxon>
        <taxon>Heunggongvirae</taxon>
        <taxon>Uroviricota</taxon>
        <taxon>Caudoviricetes</taxon>
    </lineage>
</organism>
<sequence>MREKIAYKMPYFYYSLYIFCCLRSYRYIKKYPIFGLLIDK</sequence>